<comment type="subunit">
    <text evidence="6">Homotetramer.</text>
</comment>
<reference evidence="16 17" key="1">
    <citation type="journal article" date="2016" name="Mol. Biol. Evol.">
        <title>Genome-Wide Survey of Gut Fungi (Harpellales) Reveals the First Horizontally Transferred Ubiquitin Gene from a Mosquito Host.</title>
        <authorList>
            <person name="Wang Y."/>
            <person name="White M.M."/>
            <person name="Kvist S."/>
            <person name="Moncalvo J.M."/>
        </authorList>
    </citation>
    <scope>NUCLEOTIDE SEQUENCE [LARGE SCALE GENOMIC DNA]</scope>
    <source>
        <strain evidence="16 17">ALG-7-W6</strain>
    </source>
</reference>
<dbReference type="InterPro" id="IPR036052">
    <property type="entry name" value="TrpB-like_PALP_sf"/>
</dbReference>
<evidence type="ECO:0000313" key="17">
    <source>
        <dbReference type="Proteomes" id="UP000187455"/>
    </source>
</evidence>
<dbReference type="GO" id="GO:0003941">
    <property type="term" value="F:L-serine ammonia-lyase activity"/>
    <property type="evidence" value="ECO:0007669"/>
    <property type="project" value="TreeGrafter"/>
</dbReference>
<dbReference type="InterPro" id="IPR001721">
    <property type="entry name" value="TD_ACT-like"/>
</dbReference>
<feature type="domain" description="ACT-like" evidence="15">
    <location>
        <begin position="351"/>
        <end position="423"/>
    </location>
</feature>
<comment type="cofactor">
    <cofactor evidence="2 14">
        <name>pyridoxal 5'-phosphate</name>
        <dbReference type="ChEBI" id="CHEBI:597326"/>
    </cofactor>
</comment>
<comment type="catalytic activity">
    <reaction evidence="1 14">
        <text>L-threonine = 2-oxobutanoate + NH4(+)</text>
        <dbReference type="Rhea" id="RHEA:22108"/>
        <dbReference type="ChEBI" id="CHEBI:16763"/>
        <dbReference type="ChEBI" id="CHEBI:28938"/>
        <dbReference type="ChEBI" id="CHEBI:57926"/>
        <dbReference type="EC" id="4.3.1.19"/>
    </reaction>
</comment>
<dbReference type="GO" id="GO:0009097">
    <property type="term" value="P:isoleucine biosynthetic process"/>
    <property type="evidence" value="ECO:0007669"/>
    <property type="project" value="UniProtKB-UniRule"/>
</dbReference>
<dbReference type="Pfam" id="PF00291">
    <property type="entry name" value="PALP"/>
    <property type="match status" value="1"/>
</dbReference>
<keyword evidence="9" id="KW-0677">Repeat</keyword>
<keyword evidence="17" id="KW-1185">Reference proteome</keyword>
<evidence type="ECO:0000256" key="1">
    <source>
        <dbReference type="ARBA" id="ARBA00001274"/>
    </source>
</evidence>
<evidence type="ECO:0000256" key="9">
    <source>
        <dbReference type="ARBA" id="ARBA00022737"/>
    </source>
</evidence>
<evidence type="ECO:0000256" key="2">
    <source>
        <dbReference type="ARBA" id="ARBA00001933"/>
    </source>
</evidence>
<comment type="subcellular location">
    <subcellularLocation>
        <location evidence="3">Mitochondrion</location>
    </subcellularLocation>
</comment>
<dbReference type="PANTHER" id="PTHR48078">
    <property type="entry name" value="THREONINE DEHYDRATASE, MITOCHONDRIAL-RELATED"/>
    <property type="match status" value="1"/>
</dbReference>
<dbReference type="CDD" id="cd04906">
    <property type="entry name" value="ACT_ThrD-I_1"/>
    <property type="match status" value="1"/>
</dbReference>
<dbReference type="EC" id="4.3.1.19" evidence="14"/>
<gene>
    <name evidence="16" type="ORF">AYI68_g2193</name>
</gene>
<evidence type="ECO:0000256" key="7">
    <source>
        <dbReference type="ARBA" id="ARBA00022605"/>
    </source>
</evidence>
<evidence type="ECO:0000256" key="5">
    <source>
        <dbReference type="ARBA" id="ARBA00010869"/>
    </source>
</evidence>
<evidence type="ECO:0000256" key="13">
    <source>
        <dbReference type="ARBA" id="ARBA00023304"/>
    </source>
</evidence>
<keyword evidence="10 14" id="KW-0663">Pyridoxal phosphate</keyword>
<dbReference type="SUPFAM" id="SSF55021">
    <property type="entry name" value="ACT-like"/>
    <property type="match status" value="2"/>
</dbReference>
<keyword evidence="11" id="KW-0496">Mitochondrion</keyword>
<dbReference type="FunFam" id="3.40.50.1100:FF:000005">
    <property type="entry name" value="Threonine dehydratase catabolic"/>
    <property type="match status" value="1"/>
</dbReference>
<evidence type="ECO:0000256" key="8">
    <source>
        <dbReference type="ARBA" id="ARBA00022624"/>
    </source>
</evidence>
<dbReference type="SUPFAM" id="SSF53686">
    <property type="entry name" value="Tryptophan synthase beta subunit-like PLP-dependent enzymes"/>
    <property type="match status" value="1"/>
</dbReference>
<dbReference type="STRING" id="133383.A0A1R0H3J8"/>
<dbReference type="PANTHER" id="PTHR48078:SF11">
    <property type="entry name" value="THREONINE DEHYDRATASE, MITOCHONDRIAL"/>
    <property type="match status" value="1"/>
</dbReference>
<comment type="similarity">
    <text evidence="5 14">Belongs to the serine/threonine dehydratase family.</text>
</comment>
<dbReference type="UniPathway" id="UPA00047">
    <property type="reaction ID" value="UER00054"/>
</dbReference>
<dbReference type="NCBIfam" id="NF006674">
    <property type="entry name" value="PRK09224.1"/>
    <property type="match status" value="1"/>
</dbReference>
<evidence type="ECO:0000256" key="6">
    <source>
        <dbReference type="ARBA" id="ARBA00011881"/>
    </source>
</evidence>
<keyword evidence="12 14" id="KW-0456">Lyase</keyword>
<dbReference type="NCBIfam" id="TIGR01124">
    <property type="entry name" value="ilvA_2Cterm"/>
    <property type="match status" value="1"/>
</dbReference>
<dbReference type="Pfam" id="PF00585">
    <property type="entry name" value="Thr_dehydrat_C"/>
    <property type="match status" value="2"/>
</dbReference>
<dbReference type="InterPro" id="IPR045865">
    <property type="entry name" value="ACT-like_dom_sf"/>
</dbReference>
<comment type="caution">
    <text evidence="16">The sequence shown here is derived from an EMBL/GenBank/DDBJ whole genome shotgun (WGS) entry which is preliminary data.</text>
</comment>
<dbReference type="EMBL" id="LSSL01000801">
    <property type="protein sequence ID" value="OLY83663.1"/>
    <property type="molecule type" value="Genomic_DNA"/>
</dbReference>
<dbReference type="InterPro" id="IPR001926">
    <property type="entry name" value="TrpB-like_PALP"/>
</dbReference>
<protein>
    <recommendedName>
        <fullName evidence="14">Threonine dehydratase</fullName>
        <ecNumber evidence="14">4.3.1.19</ecNumber>
    </recommendedName>
    <alternativeName>
        <fullName evidence="14">Threonine deaminase</fullName>
    </alternativeName>
</protein>
<dbReference type="CDD" id="cd04907">
    <property type="entry name" value="ACT_ThrD-I_2"/>
    <property type="match status" value="1"/>
</dbReference>
<name>A0A1R0H3J8_9FUNG</name>
<dbReference type="PROSITE" id="PS51672">
    <property type="entry name" value="ACT_LIKE"/>
    <property type="match status" value="2"/>
</dbReference>
<sequence length="532" mass="58465">MTVSTVEKLVEKTNGQINVLKSRPDYMSMILSSQVYDVALVTPLTEAINLSEKIGNNVLLKREDLQPIFSFKIRGAYNKISSLTPEEKKKGVVACSAGNHAQGVAYAARHLGIKAKIVMPLLTPEIKWKNVERMGAQVILFGDDFDEAKAECNRLSTEEGLTNIPPFDDPHVIAGQGTVGVEILRQHRPDDIYAIFAAVGGGGLISGIAAYVKRICPSIKVIGVEAIDSDAMTQSLACGYPKMLDEVGLFAEGAAVRQVGQENYTVSSQYVDEMVLVTNDEICAAIKDVFEDTRSVLETAGALGTAGMKKYAEMHNLKNKTLVSVASGANINFDRLSFVAERAELGEKKEVLVSVVIPETPGTFYKLYQTIHPNNVTEFSYRYSDEKKANIFMSFGVKNRATELPAIVAKMEALGFGVTDISDNELAKDHARYMIGGRNHVDSEHLFSFQFPERPGALKKFLSGIQSQWNISLFHYRNKGHDTGRVLAGIQVPPGPGQANGELPEDFKDFLTNLNYTYTDETNNPVFEQFLS</sequence>
<dbReference type="InterPro" id="IPR005787">
    <property type="entry name" value="Thr_deHydtase_biosynth"/>
</dbReference>
<dbReference type="CDD" id="cd01562">
    <property type="entry name" value="Thr-dehyd"/>
    <property type="match status" value="1"/>
</dbReference>
<dbReference type="InterPro" id="IPR050147">
    <property type="entry name" value="Ser/Thr_Dehydratase"/>
</dbReference>
<dbReference type="Gene3D" id="3.40.1020.10">
    <property type="entry name" value="Biosynthetic Threonine Deaminase, Domain 3"/>
    <property type="match status" value="1"/>
</dbReference>
<dbReference type="FunFam" id="3.40.1020.10:FF:000001">
    <property type="entry name" value="L-threonine dehydratase"/>
    <property type="match status" value="1"/>
</dbReference>
<keyword evidence="7 14" id="KW-0028">Amino-acid biosynthesis</keyword>
<evidence type="ECO:0000256" key="4">
    <source>
        <dbReference type="ARBA" id="ARBA00004810"/>
    </source>
</evidence>
<feature type="domain" description="ACT-like" evidence="15">
    <location>
        <begin position="445"/>
        <end position="523"/>
    </location>
</feature>
<dbReference type="FunFam" id="3.40.50.1100:FF:000008">
    <property type="entry name" value="L-threonine dehydratase"/>
    <property type="match status" value="1"/>
</dbReference>
<dbReference type="OrthoDB" id="4418812at2759"/>
<dbReference type="AlphaFoldDB" id="A0A1R0H3J8"/>
<dbReference type="GO" id="GO:0004794">
    <property type="term" value="F:threonine deaminase activity"/>
    <property type="evidence" value="ECO:0007669"/>
    <property type="project" value="UniProtKB-UniRule"/>
</dbReference>
<evidence type="ECO:0000256" key="14">
    <source>
        <dbReference type="RuleBase" id="RU362012"/>
    </source>
</evidence>
<evidence type="ECO:0000259" key="15">
    <source>
        <dbReference type="PROSITE" id="PS51672"/>
    </source>
</evidence>
<evidence type="ECO:0000256" key="11">
    <source>
        <dbReference type="ARBA" id="ARBA00023128"/>
    </source>
</evidence>
<dbReference type="Gene3D" id="3.40.50.1100">
    <property type="match status" value="2"/>
</dbReference>
<dbReference type="GO" id="GO:0006565">
    <property type="term" value="P:L-serine catabolic process"/>
    <property type="evidence" value="ECO:0007669"/>
    <property type="project" value="TreeGrafter"/>
</dbReference>
<dbReference type="GO" id="GO:0006567">
    <property type="term" value="P:L-threonine catabolic process"/>
    <property type="evidence" value="ECO:0007669"/>
    <property type="project" value="TreeGrafter"/>
</dbReference>
<evidence type="ECO:0000256" key="12">
    <source>
        <dbReference type="ARBA" id="ARBA00023239"/>
    </source>
</evidence>
<comment type="pathway">
    <text evidence="4 14">Amino-acid biosynthesis; L-isoleucine biosynthesis; 2-oxobutanoate from L-threonine: step 1/1.</text>
</comment>
<evidence type="ECO:0000256" key="3">
    <source>
        <dbReference type="ARBA" id="ARBA00004173"/>
    </source>
</evidence>
<dbReference type="GO" id="GO:0005739">
    <property type="term" value="C:mitochondrion"/>
    <property type="evidence" value="ECO:0007669"/>
    <property type="project" value="UniProtKB-SubCell"/>
</dbReference>
<keyword evidence="8 14" id="KW-0412">Isoleucine biosynthesis</keyword>
<keyword evidence="13 14" id="KW-0100">Branched-chain amino acid biosynthesis</keyword>
<dbReference type="InterPro" id="IPR038110">
    <property type="entry name" value="TD_ACT-like_sf"/>
</dbReference>
<accession>A0A1R0H3J8</accession>
<organism evidence="16 17">
    <name type="scientific">Smittium mucronatum</name>
    <dbReference type="NCBI Taxonomy" id="133383"/>
    <lineage>
        <taxon>Eukaryota</taxon>
        <taxon>Fungi</taxon>
        <taxon>Fungi incertae sedis</taxon>
        <taxon>Zoopagomycota</taxon>
        <taxon>Kickxellomycotina</taxon>
        <taxon>Harpellomycetes</taxon>
        <taxon>Harpellales</taxon>
        <taxon>Legeriomycetaceae</taxon>
        <taxon>Smittium</taxon>
    </lineage>
</organism>
<evidence type="ECO:0000313" key="16">
    <source>
        <dbReference type="EMBL" id="OLY83663.1"/>
    </source>
</evidence>
<evidence type="ECO:0000256" key="10">
    <source>
        <dbReference type="ARBA" id="ARBA00022898"/>
    </source>
</evidence>
<proteinExistence type="inferred from homology"/>
<dbReference type="Proteomes" id="UP000187455">
    <property type="component" value="Unassembled WGS sequence"/>
</dbReference>